<feature type="compositionally biased region" description="Low complexity" evidence="4">
    <location>
        <begin position="621"/>
        <end position="632"/>
    </location>
</feature>
<dbReference type="PANTHER" id="PTHR13923:SF11">
    <property type="entry name" value="SECRETORY 31, ISOFORM D"/>
    <property type="match status" value="1"/>
</dbReference>
<feature type="compositionally biased region" description="Polar residues" evidence="4">
    <location>
        <begin position="684"/>
        <end position="695"/>
    </location>
</feature>
<dbReference type="GO" id="GO:0090110">
    <property type="term" value="P:COPII-coated vesicle cargo loading"/>
    <property type="evidence" value="ECO:0007669"/>
    <property type="project" value="TreeGrafter"/>
</dbReference>
<dbReference type="Gene3D" id="1.25.40.1030">
    <property type="match status" value="1"/>
</dbReference>
<feature type="compositionally biased region" description="Polar residues" evidence="4">
    <location>
        <begin position="205"/>
        <end position="216"/>
    </location>
</feature>
<dbReference type="OrthoDB" id="542917at2759"/>
<dbReference type="Gene3D" id="3.30.40.10">
    <property type="entry name" value="Zinc/RING finger domain, C3HC4 (zinc finger)"/>
    <property type="match status" value="1"/>
</dbReference>
<dbReference type="GO" id="GO:0030127">
    <property type="term" value="C:COPII vesicle coat"/>
    <property type="evidence" value="ECO:0007669"/>
    <property type="project" value="TreeGrafter"/>
</dbReference>
<dbReference type="EMBL" id="CAJPWZ010002216">
    <property type="protein sequence ID" value="CAG2233698.1"/>
    <property type="molecule type" value="Genomic_DNA"/>
</dbReference>
<gene>
    <name evidence="5" type="ORF">MEDL_46366</name>
</gene>
<feature type="region of interest" description="Disordered" evidence="4">
    <location>
        <begin position="838"/>
        <end position="883"/>
    </location>
</feature>
<evidence type="ECO:0000256" key="3">
    <source>
        <dbReference type="ARBA" id="ARBA00022737"/>
    </source>
</evidence>
<organism evidence="5 6">
    <name type="scientific">Mytilus edulis</name>
    <name type="common">Blue mussel</name>
    <dbReference type="NCBI Taxonomy" id="6550"/>
    <lineage>
        <taxon>Eukaryota</taxon>
        <taxon>Metazoa</taxon>
        <taxon>Spiralia</taxon>
        <taxon>Lophotrochozoa</taxon>
        <taxon>Mollusca</taxon>
        <taxon>Bivalvia</taxon>
        <taxon>Autobranchia</taxon>
        <taxon>Pteriomorphia</taxon>
        <taxon>Mytilida</taxon>
        <taxon>Mytiloidea</taxon>
        <taxon>Mytilidae</taxon>
        <taxon>Mytilinae</taxon>
        <taxon>Mytilus</taxon>
    </lineage>
</organism>
<dbReference type="GO" id="GO:0007029">
    <property type="term" value="P:endoplasmic reticulum organization"/>
    <property type="evidence" value="ECO:0007669"/>
    <property type="project" value="TreeGrafter"/>
</dbReference>
<feature type="region of interest" description="Disordered" evidence="4">
    <location>
        <begin position="200"/>
        <end position="221"/>
    </location>
</feature>
<evidence type="ECO:0000256" key="1">
    <source>
        <dbReference type="ARBA" id="ARBA00022448"/>
    </source>
</evidence>
<evidence type="ECO:0000256" key="2">
    <source>
        <dbReference type="ARBA" id="ARBA00022574"/>
    </source>
</evidence>
<dbReference type="InterPro" id="IPR013083">
    <property type="entry name" value="Znf_RING/FYVE/PHD"/>
</dbReference>
<keyword evidence="2" id="KW-0853">WD repeat</keyword>
<dbReference type="GO" id="GO:0070971">
    <property type="term" value="C:endoplasmic reticulum exit site"/>
    <property type="evidence" value="ECO:0007669"/>
    <property type="project" value="TreeGrafter"/>
</dbReference>
<proteinExistence type="predicted"/>
<feature type="compositionally biased region" description="Pro residues" evidence="4">
    <location>
        <begin position="841"/>
        <end position="881"/>
    </location>
</feature>
<dbReference type="InterPro" id="IPR046349">
    <property type="entry name" value="C1-like_sf"/>
</dbReference>
<dbReference type="InterPro" id="IPR040251">
    <property type="entry name" value="SEC31-like"/>
</dbReference>
<accession>A0A8S3TJB1</accession>
<dbReference type="Proteomes" id="UP000683360">
    <property type="component" value="Unassembled WGS sequence"/>
</dbReference>
<feature type="compositionally biased region" description="Low complexity" evidence="4">
    <location>
        <begin position="696"/>
        <end position="711"/>
    </location>
</feature>
<reference evidence="5" key="1">
    <citation type="submission" date="2021-03" db="EMBL/GenBank/DDBJ databases">
        <authorList>
            <person name="Bekaert M."/>
        </authorList>
    </citation>
    <scope>NUCLEOTIDE SEQUENCE</scope>
</reference>
<keyword evidence="6" id="KW-1185">Reference proteome</keyword>
<feature type="compositionally biased region" description="Polar residues" evidence="4">
    <location>
        <begin position="633"/>
        <end position="661"/>
    </location>
</feature>
<name>A0A8S3TJB1_MYTED</name>
<dbReference type="AlphaFoldDB" id="A0A8S3TJB1"/>
<feature type="region of interest" description="Disordered" evidence="4">
    <location>
        <begin position="608"/>
        <end position="711"/>
    </location>
</feature>
<dbReference type="PANTHER" id="PTHR13923">
    <property type="entry name" value="SEC31-RELATED PROTEIN"/>
    <property type="match status" value="1"/>
</dbReference>
<evidence type="ECO:0000313" key="5">
    <source>
        <dbReference type="EMBL" id="CAG2233698.1"/>
    </source>
</evidence>
<feature type="compositionally biased region" description="Polar residues" evidence="4">
    <location>
        <begin position="508"/>
        <end position="528"/>
    </location>
</feature>
<dbReference type="SUPFAM" id="SSF57889">
    <property type="entry name" value="Cysteine-rich domain"/>
    <property type="match status" value="1"/>
</dbReference>
<evidence type="ECO:0000256" key="4">
    <source>
        <dbReference type="SAM" id="MobiDB-lite"/>
    </source>
</evidence>
<protein>
    <submittedName>
        <fullName evidence="5">SEC31</fullName>
    </submittedName>
</protein>
<feature type="compositionally biased region" description="Polar residues" evidence="4">
    <location>
        <begin position="608"/>
        <end position="620"/>
    </location>
</feature>
<feature type="region of interest" description="Disordered" evidence="4">
    <location>
        <begin position="508"/>
        <end position="530"/>
    </location>
</feature>
<keyword evidence="3" id="KW-0677">Repeat</keyword>
<comment type="caution">
    <text evidence="5">The sequence shown here is derived from an EMBL/GenBank/DDBJ whole genome shotgun (WGS) entry which is preliminary data.</text>
</comment>
<sequence>MEGQGVNNGYYEHCPVFQTYHGVADSFQSNDPFAQAAAAHQVQQTQNVMPLQKPPKWLRKPVGASFGFGGKLVSFDSSSSTTQQPSPKNVYVSQVVTETELLNSSSQLEQALVNGQYVEFCAMKSANSSDEIQENIWNFLRVNFEKEPREHYIELLGYDKTELARKVAEHISADPHYESQGVDAEELAQRMTQLHTADGVAASGGQASPNVGSKTPGSRDDLSIGNISDTFDDIAAANAQQEKVEQTPLNISTEDDPEGYLCQALLMGNFEAAVELCLCENKMAEAILLAIAGGPELLQRTQKRYFAKNNGNISRLISSVVTQNWSHIVESCDIANWKEALALILTYASSEEFVPLCDTLARRLENEVGGEYSMYASLCYICSGNLENLVQNWLNNTESQNSPLALEDLVEKVMILRKAVELSRGQAQDISGGALADKLNQYSNLLAAQGSLDTAFSYLGNSTDLNLNILKDRLFYALGKQTYGVQAPQCPFQKKDVLPEGGVRQQVRATQPSRNMGQKQQGHTSQAKSTFNTVTTNSTNPYMNPNQYQYSAMNGATATSQAPSYYNPVAAAQPTQPVAPSAISKGPLAHKYPAPAVSSAAYASQLNSYSGPTSQPNMYKTPSVTGTTATPTMFNPGQINPQPNSASQPTMFNPASITGQPQPAMYNPPSGVNQPPENAYNPGAGSSQPQPNMYNPPSGGPSNSPSSHSNFHSFIYEKPENCWNDTPLVQERAPKLPGRNYQLVSRPPKTYNRNRWHSFGKLLFIMSYPCVLCDQQVRPRQHALQCEDCDKWQHRLCNTGISITDYRLMINEEVDIIFHCEECVRIPLDMEVEAPEVLEAPPSPAPPSPPPSPAPPSPQPASPHPATPPASPHPATPPASPQPLDYTLPDHSLCCDFYNCMFMYFSAL</sequence>
<evidence type="ECO:0000313" key="6">
    <source>
        <dbReference type="Proteomes" id="UP000683360"/>
    </source>
</evidence>
<keyword evidence="1" id="KW-0813">Transport</keyword>
<dbReference type="GO" id="GO:0005198">
    <property type="term" value="F:structural molecule activity"/>
    <property type="evidence" value="ECO:0007669"/>
    <property type="project" value="TreeGrafter"/>
</dbReference>